<dbReference type="AlphaFoldDB" id="A0A2I0W6R1"/>
<organism evidence="2 3">
    <name type="scientific">Dendrobium catenatum</name>
    <dbReference type="NCBI Taxonomy" id="906689"/>
    <lineage>
        <taxon>Eukaryota</taxon>
        <taxon>Viridiplantae</taxon>
        <taxon>Streptophyta</taxon>
        <taxon>Embryophyta</taxon>
        <taxon>Tracheophyta</taxon>
        <taxon>Spermatophyta</taxon>
        <taxon>Magnoliopsida</taxon>
        <taxon>Liliopsida</taxon>
        <taxon>Asparagales</taxon>
        <taxon>Orchidaceae</taxon>
        <taxon>Epidendroideae</taxon>
        <taxon>Malaxideae</taxon>
        <taxon>Dendrobiinae</taxon>
        <taxon>Dendrobium</taxon>
    </lineage>
</organism>
<dbReference type="EMBL" id="KZ502879">
    <property type="protein sequence ID" value="PKU71345.1"/>
    <property type="molecule type" value="Genomic_DNA"/>
</dbReference>
<keyword evidence="3" id="KW-1185">Reference proteome</keyword>
<sequence>MLGGGPAELRPLSSGPTVLRRQAVVRQRRGPQVVVRPSNNVRRWSGGAQALNWWSSGTPALGCGSAKERASSGSPVEQRR</sequence>
<proteinExistence type="predicted"/>
<name>A0A2I0W6R1_9ASPA</name>
<gene>
    <name evidence="2" type="ORF">MA16_Dca017746</name>
</gene>
<dbReference type="Proteomes" id="UP000233837">
    <property type="component" value="Unassembled WGS sequence"/>
</dbReference>
<evidence type="ECO:0000313" key="2">
    <source>
        <dbReference type="EMBL" id="PKU71345.1"/>
    </source>
</evidence>
<feature type="region of interest" description="Disordered" evidence="1">
    <location>
        <begin position="55"/>
        <end position="80"/>
    </location>
</feature>
<reference evidence="2 3" key="1">
    <citation type="journal article" date="2016" name="Sci. Rep.">
        <title>The Dendrobium catenatum Lindl. genome sequence provides insights into polysaccharide synthase, floral development and adaptive evolution.</title>
        <authorList>
            <person name="Zhang G.Q."/>
            <person name="Xu Q."/>
            <person name="Bian C."/>
            <person name="Tsai W.C."/>
            <person name="Yeh C.M."/>
            <person name="Liu K.W."/>
            <person name="Yoshida K."/>
            <person name="Zhang L.S."/>
            <person name="Chang S.B."/>
            <person name="Chen F."/>
            <person name="Shi Y."/>
            <person name="Su Y.Y."/>
            <person name="Zhang Y.Q."/>
            <person name="Chen L.J."/>
            <person name="Yin Y."/>
            <person name="Lin M."/>
            <person name="Huang H."/>
            <person name="Deng H."/>
            <person name="Wang Z.W."/>
            <person name="Zhu S.L."/>
            <person name="Zhao X."/>
            <person name="Deng C."/>
            <person name="Niu S.C."/>
            <person name="Huang J."/>
            <person name="Wang M."/>
            <person name="Liu G.H."/>
            <person name="Yang H.J."/>
            <person name="Xiao X.J."/>
            <person name="Hsiao Y.Y."/>
            <person name="Wu W.L."/>
            <person name="Chen Y.Y."/>
            <person name="Mitsuda N."/>
            <person name="Ohme-Takagi M."/>
            <person name="Luo Y.B."/>
            <person name="Van de Peer Y."/>
            <person name="Liu Z.J."/>
        </authorList>
    </citation>
    <scope>NUCLEOTIDE SEQUENCE [LARGE SCALE GENOMIC DNA]</scope>
    <source>
        <tissue evidence="2">The whole plant</tissue>
    </source>
</reference>
<reference evidence="2 3" key="2">
    <citation type="journal article" date="2017" name="Nature">
        <title>The Apostasia genome and the evolution of orchids.</title>
        <authorList>
            <person name="Zhang G.Q."/>
            <person name="Liu K.W."/>
            <person name="Li Z."/>
            <person name="Lohaus R."/>
            <person name="Hsiao Y.Y."/>
            <person name="Niu S.C."/>
            <person name="Wang J.Y."/>
            <person name="Lin Y.C."/>
            <person name="Xu Q."/>
            <person name="Chen L.J."/>
            <person name="Yoshida K."/>
            <person name="Fujiwara S."/>
            <person name="Wang Z.W."/>
            <person name="Zhang Y.Q."/>
            <person name="Mitsuda N."/>
            <person name="Wang M."/>
            <person name="Liu G.H."/>
            <person name="Pecoraro L."/>
            <person name="Huang H.X."/>
            <person name="Xiao X.J."/>
            <person name="Lin M."/>
            <person name="Wu X.Y."/>
            <person name="Wu W.L."/>
            <person name="Chen Y.Y."/>
            <person name="Chang S.B."/>
            <person name="Sakamoto S."/>
            <person name="Ohme-Takagi M."/>
            <person name="Yagi M."/>
            <person name="Zeng S.J."/>
            <person name="Shen C.Y."/>
            <person name="Yeh C.M."/>
            <person name="Luo Y.B."/>
            <person name="Tsai W.C."/>
            <person name="Van de Peer Y."/>
            <person name="Liu Z.J."/>
        </authorList>
    </citation>
    <scope>NUCLEOTIDE SEQUENCE [LARGE SCALE GENOMIC DNA]</scope>
    <source>
        <tissue evidence="2">The whole plant</tissue>
    </source>
</reference>
<protein>
    <submittedName>
        <fullName evidence="2">Uncharacterized protein</fullName>
    </submittedName>
</protein>
<evidence type="ECO:0000256" key="1">
    <source>
        <dbReference type="SAM" id="MobiDB-lite"/>
    </source>
</evidence>
<feature type="compositionally biased region" description="Polar residues" evidence="1">
    <location>
        <begin position="71"/>
        <end position="80"/>
    </location>
</feature>
<accession>A0A2I0W6R1</accession>
<evidence type="ECO:0000313" key="3">
    <source>
        <dbReference type="Proteomes" id="UP000233837"/>
    </source>
</evidence>